<keyword evidence="5" id="KW-1185">Reference proteome</keyword>
<dbReference type="InterPro" id="IPR041522">
    <property type="entry name" value="CdaR_GGDEF"/>
</dbReference>
<organism evidence="4 5">
    <name type="scientific">Paenibacillus solanacearum</name>
    <dbReference type="NCBI Taxonomy" id="2048548"/>
    <lineage>
        <taxon>Bacteria</taxon>
        <taxon>Bacillati</taxon>
        <taxon>Bacillota</taxon>
        <taxon>Bacilli</taxon>
        <taxon>Bacillales</taxon>
        <taxon>Paenibacillaceae</taxon>
        <taxon>Paenibacillus</taxon>
    </lineage>
</organism>
<dbReference type="Pfam" id="PF07905">
    <property type="entry name" value="PucR"/>
    <property type="match status" value="1"/>
</dbReference>
<comment type="caution">
    <text evidence="4">The sequence shown here is derived from an EMBL/GenBank/DDBJ whole genome shotgun (WGS) entry which is preliminary data.</text>
</comment>
<dbReference type="EMBL" id="CAJVAS010000014">
    <property type="protein sequence ID" value="CAG7632280.1"/>
    <property type="molecule type" value="Genomic_DNA"/>
</dbReference>
<protein>
    <submittedName>
        <fullName evidence="4">Purine catabolism regulatory protein</fullName>
    </submittedName>
</protein>
<feature type="domain" description="PucR C-terminal helix-turn-helix" evidence="2">
    <location>
        <begin position="476"/>
        <end position="534"/>
    </location>
</feature>
<evidence type="ECO:0000313" key="4">
    <source>
        <dbReference type="EMBL" id="CAG7632280.1"/>
    </source>
</evidence>
<evidence type="ECO:0000313" key="5">
    <source>
        <dbReference type="Proteomes" id="UP000693672"/>
    </source>
</evidence>
<dbReference type="Pfam" id="PF17853">
    <property type="entry name" value="GGDEF_2"/>
    <property type="match status" value="1"/>
</dbReference>
<dbReference type="InterPro" id="IPR051448">
    <property type="entry name" value="CdaR-like_regulators"/>
</dbReference>
<gene>
    <name evidence="4" type="primary">pucR</name>
    <name evidence="4" type="ORF">PAESOLCIP111_03364</name>
</gene>
<feature type="domain" description="CdaR GGDEF-like" evidence="3">
    <location>
        <begin position="284"/>
        <end position="424"/>
    </location>
</feature>
<evidence type="ECO:0000259" key="1">
    <source>
        <dbReference type="Pfam" id="PF07905"/>
    </source>
</evidence>
<feature type="domain" description="Purine catabolism PurC-like" evidence="1">
    <location>
        <begin position="12"/>
        <end position="126"/>
    </location>
</feature>
<dbReference type="RefSeq" id="WP_218093122.1">
    <property type="nucleotide sequence ID" value="NZ_CAJVAS010000014.1"/>
</dbReference>
<dbReference type="Pfam" id="PF13556">
    <property type="entry name" value="HTH_30"/>
    <property type="match status" value="1"/>
</dbReference>
<dbReference type="PANTHER" id="PTHR33744">
    <property type="entry name" value="CARBOHYDRATE DIACID REGULATOR"/>
    <property type="match status" value="1"/>
</dbReference>
<dbReference type="InterPro" id="IPR025736">
    <property type="entry name" value="PucR_C-HTH_dom"/>
</dbReference>
<dbReference type="Proteomes" id="UP000693672">
    <property type="component" value="Unassembled WGS sequence"/>
</dbReference>
<dbReference type="InterPro" id="IPR012914">
    <property type="entry name" value="PucR_dom"/>
</dbReference>
<reference evidence="4" key="1">
    <citation type="submission" date="2021-06" db="EMBL/GenBank/DDBJ databases">
        <authorList>
            <person name="Criscuolo A."/>
        </authorList>
    </citation>
    <scope>NUCLEOTIDE SEQUENCE</scope>
    <source>
        <strain evidence="4">CIP111600</strain>
    </source>
</reference>
<accession>A0A916K3V5</accession>
<name>A0A916K3V5_9BACL</name>
<dbReference type="AlphaFoldDB" id="A0A916K3V5"/>
<proteinExistence type="predicted"/>
<sequence>MGIAVREAMHIGGLARCKVVAGADGLDRTIEAVTVMEVPDVIRWLKGNVLLLTSLYPVKDDEEAIENLVGRLHMAGIAGLAIKTGQYVRHIPDAIVAAGNRLGLPIIEIDKETTYLDIMTPLMEYILSEPRPLEEQPDSYNQWLTELAMSGKGVAALIEAVERLMGGELSVGSELPARELRYGTEAAPLTVLQKKQLTAAKRPVRMERRLGGQALPCLVAPIMLSEELVGDITYRASNREFRERDIRVVERTMILIALEFLKAITTADVEQTFKDQFMADVLQGRVPDVTETIEKGRRFGWDFTSHYAVYCVAVSRRADSSERRIRETAASPQWKRRLLHQARAAFRFDEAGVVITFLKQDMVILYPQAYPPARPTAVRQAEAIHRQLASEWEELSFTIAVGRWHPGLEGIHKGYLECCRVLELGKPLRSSGVIHYDELGLFRLLSESRGSNELESLYAESVGKLADYDAAHGANLVETLTRYFAQNGSLAETAEKLFVHVNTVKYRLQKIEQLTGCSVNDAEARLLLHVGLKIRLLRLSERSEYD</sequence>
<dbReference type="PANTHER" id="PTHR33744:SF1">
    <property type="entry name" value="DNA-BINDING TRANSCRIPTIONAL ACTIVATOR ADER"/>
    <property type="match status" value="1"/>
</dbReference>
<evidence type="ECO:0000259" key="3">
    <source>
        <dbReference type="Pfam" id="PF17853"/>
    </source>
</evidence>
<evidence type="ECO:0000259" key="2">
    <source>
        <dbReference type="Pfam" id="PF13556"/>
    </source>
</evidence>